<dbReference type="EMBL" id="JACIGW010000007">
    <property type="protein sequence ID" value="MBB4351003.1"/>
    <property type="molecule type" value="Genomic_DNA"/>
</dbReference>
<dbReference type="PROSITE" id="PS50887">
    <property type="entry name" value="GGDEF"/>
    <property type="match status" value="1"/>
</dbReference>
<dbReference type="InterPro" id="IPR000160">
    <property type="entry name" value="GGDEF_dom"/>
</dbReference>
<dbReference type="Gene3D" id="3.30.450.40">
    <property type="match status" value="1"/>
</dbReference>
<evidence type="ECO:0000313" key="6">
    <source>
        <dbReference type="Proteomes" id="UP000524535"/>
    </source>
</evidence>
<evidence type="ECO:0000313" key="4">
    <source>
        <dbReference type="EMBL" id="MBB4448625.1"/>
    </source>
</evidence>
<dbReference type="Proteomes" id="UP000576087">
    <property type="component" value="Unassembled WGS sequence"/>
</dbReference>
<evidence type="ECO:0000313" key="3">
    <source>
        <dbReference type="EMBL" id="MBB4414010.1"/>
    </source>
</evidence>
<dbReference type="InterPro" id="IPR043128">
    <property type="entry name" value="Rev_trsase/Diguanyl_cyclase"/>
</dbReference>
<dbReference type="InterPro" id="IPR052163">
    <property type="entry name" value="DGC-Regulatory_Protein"/>
</dbReference>
<dbReference type="RefSeq" id="WP_148147782.1">
    <property type="nucleotide sequence ID" value="NZ_JACIGW010000007.1"/>
</dbReference>
<comment type="caution">
    <text evidence="4">The sequence shown here is derived from an EMBL/GenBank/DDBJ whole genome shotgun (WGS) entry which is preliminary data.</text>
</comment>
<dbReference type="InterPro" id="IPR029016">
    <property type="entry name" value="GAF-like_dom_sf"/>
</dbReference>
<dbReference type="PANTHER" id="PTHR46663:SF2">
    <property type="entry name" value="GGDEF DOMAIN-CONTAINING PROTEIN"/>
    <property type="match status" value="1"/>
</dbReference>
<dbReference type="Pfam" id="PF00990">
    <property type="entry name" value="GGDEF"/>
    <property type="match status" value="1"/>
</dbReference>
<feature type="domain" description="GGDEF" evidence="1">
    <location>
        <begin position="210"/>
        <end position="341"/>
    </location>
</feature>
<proteinExistence type="predicted"/>
<dbReference type="EMBL" id="JACIHM010000008">
    <property type="protein sequence ID" value="MBB4448625.1"/>
    <property type="molecule type" value="Genomic_DNA"/>
</dbReference>
<dbReference type="Proteomes" id="UP000524535">
    <property type="component" value="Unassembled WGS sequence"/>
</dbReference>
<dbReference type="SMART" id="SM00267">
    <property type="entry name" value="GGDEF"/>
    <property type="match status" value="1"/>
</dbReference>
<sequence length="341" mass="37111">MALTAQLPANEADRLLSVRGLISVDGNATSELSTLVQLAKDVFGTPCAAVNIIDEDWQRVACQVGSIPIGECSREDSVCSRVVYANEVVVVPDLSRHPEFRSFPAIQGAPGFRFYAGAPVSLEPDLPVGSFCLLDVEQRDLTDVEIRNLRQFADVASGLLRLQKANFMMEFAEEKLKLAAMTDPLTGFYNRSALVSLIDVMLANALSSQQGFGVLYLDMDGFKQINDKLGHHAGDQVLTHAAKRISECVRAQDVVVRMGGDEFAIFVPDPPDVAALSELSESLLQEFRRPFVVDDNIVTARLSIGAALAPEAGSERLGLLKAVDEALYQAKEAGRDRFVLR</sequence>
<evidence type="ECO:0000313" key="7">
    <source>
        <dbReference type="Proteomes" id="UP000576087"/>
    </source>
</evidence>
<dbReference type="FunFam" id="3.30.70.270:FF:000001">
    <property type="entry name" value="Diguanylate cyclase domain protein"/>
    <property type="match status" value="1"/>
</dbReference>
<dbReference type="Proteomes" id="UP000520770">
    <property type="component" value="Unassembled WGS sequence"/>
</dbReference>
<keyword evidence="6" id="KW-1185">Reference proteome</keyword>
<dbReference type="Gene3D" id="3.30.70.270">
    <property type="match status" value="1"/>
</dbReference>
<dbReference type="EMBL" id="JACIGY010000008">
    <property type="protein sequence ID" value="MBB4414010.1"/>
    <property type="molecule type" value="Genomic_DNA"/>
</dbReference>
<dbReference type="PANTHER" id="PTHR46663">
    <property type="entry name" value="DIGUANYLATE CYCLASE DGCT-RELATED"/>
    <property type="match status" value="1"/>
</dbReference>
<protein>
    <submittedName>
        <fullName evidence="4">Diguanylate cyclase (GGDEF)-like protein</fullName>
    </submittedName>
</protein>
<gene>
    <name evidence="3" type="ORF">GGE31_004548</name>
    <name evidence="2" type="ORF">GGE33_004777</name>
    <name evidence="4" type="ORF">GGE35_004471</name>
</gene>
<dbReference type="InterPro" id="IPR003018">
    <property type="entry name" value="GAF"/>
</dbReference>
<dbReference type="NCBIfam" id="TIGR00254">
    <property type="entry name" value="GGDEF"/>
    <property type="match status" value="1"/>
</dbReference>
<dbReference type="SUPFAM" id="SSF55073">
    <property type="entry name" value="Nucleotide cyclase"/>
    <property type="match status" value="1"/>
</dbReference>
<name>A0A7W6Y5V2_9HYPH</name>
<dbReference type="SMART" id="SM00065">
    <property type="entry name" value="GAF"/>
    <property type="match status" value="1"/>
</dbReference>
<dbReference type="InterPro" id="IPR029787">
    <property type="entry name" value="Nucleotide_cyclase"/>
</dbReference>
<dbReference type="SUPFAM" id="SSF55781">
    <property type="entry name" value="GAF domain-like"/>
    <property type="match status" value="1"/>
</dbReference>
<reference evidence="5 6" key="1">
    <citation type="submission" date="2020-08" db="EMBL/GenBank/DDBJ databases">
        <title>Genomic Encyclopedia of Type Strains, Phase IV (KMG-V): Genome sequencing to study the core and pangenomes of soil and plant-associated prokaryotes.</title>
        <authorList>
            <person name="Whitman W."/>
        </authorList>
    </citation>
    <scope>NUCLEOTIDE SEQUENCE [LARGE SCALE GENOMIC DNA]</scope>
    <source>
        <strain evidence="3 6">SEMIA 444</strain>
        <strain evidence="2 5">SEMIA 448</strain>
        <strain evidence="4 7">SEMIA 452</strain>
    </source>
</reference>
<dbReference type="CDD" id="cd01949">
    <property type="entry name" value="GGDEF"/>
    <property type="match status" value="1"/>
</dbReference>
<evidence type="ECO:0000313" key="2">
    <source>
        <dbReference type="EMBL" id="MBB4351003.1"/>
    </source>
</evidence>
<dbReference type="GO" id="GO:0003824">
    <property type="term" value="F:catalytic activity"/>
    <property type="evidence" value="ECO:0007669"/>
    <property type="project" value="UniProtKB-ARBA"/>
</dbReference>
<evidence type="ECO:0000313" key="5">
    <source>
        <dbReference type="Proteomes" id="UP000520770"/>
    </source>
</evidence>
<organism evidence="4 7">
    <name type="scientific">Aliirhizobium cellulosilyticum</name>
    <dbReference type="NCBI Taxonomy" id="393664"/>
    <lineage>
        <taxon>Bacteria</taxon>
        <taxon>Pseudomonadati</taxon>
        <taxon>Pseudomonadota</taxon>
        <taxon>Alphaproteobacteria</taxon>
        <taxon>Hyphomicrobiales</taxon>
        <taxon>Rhizobiaceae</taxon>
        <taxon>Aliirhizobium</taxon>
    </lineage>
</organism>
<dbReference type="AlphaFoldDB" id="A0A7W6Y5V2"/>
<evidence type="ECO:0000259" key="1">
    <source>
        <dbReference type="PROSITE" id="PS50887"/>
    </source>
</evidence>
<accession>A0A7W6Y5V2</accession>